<reference evidence="2 3" key="1">
    <citation type="submission" date="2019-03" db="EMBL/GenBank/DDBJ databases">
        <title>Root nodule microbial communities of legume samples collected from USA, Mexico and Botswana.</title>
        <authorList>
            <person name="Hirsch A."/>
        </authorList>
    </citation>
    <scope>NUCLEOTIDE SEQUENCE [LARGE SCALE GENOMIC DNA]</scope>
    <source>
        <strain evidence="2 3">55</strain>
    </source>
</reference>
<organism evidence="2 3">
    <name type="scientific">Dietzia cinnamea</name>
    <dbReference type="NCBI Taxonomy" id="321318"/>
    <lineage>
        <taxon>Bacteria</taxon>
        <taxon>Bacillati</taxon>
        <taxon>Actinomycetota</taxon>
        <taxon>Actinomycetes</taxon>
        <taxon>Mycobacteriales</taxon>
        <taxon>Dietziaceae</taxon>
        <taxon>Dietzia</taxon>
    </lineage>
</organism>
<gene>
    <name evidence="2" type="ORF">EDD19_11561</name>
</gene>
<feature type="region of interest" description="Disordered" evidence="1">
    <location>
        <begin position="75"/>
        <end position="98"/>
    </location>
</feature>
<dbReference type="AlphaFoldDB" id="A0A4R3ZSB8"/>
<feature type="region of interest" description="Disordered" evidence="1">
    <location>
        <begin position="1"/>
        <end position="55"/>
    </location>
</feature>
<sequence>MTDSQQTPSSDNGQRSGDSGGETLGAPVPEGRATGGGSLQRDPDDWVTGDEPMTEAQKSYLDTLAREAGEELPATLTKAEASEHIDRLQKGNPRTDQS</sequence>
<protein>
    <submittedName>
        <fullName evidence="2">DUF3072 family protein</fullName>
    </submittedName>
</protein>
<feature type="compositionally biased region" description="Basic and acidic residues" evidence="1">
    <location>
        <begin position="80"/>
        <end position="89"/>
    </location>
</feature>
<proteinExistence type="predicted"/>
<name>A0A4R3ZSB8_9ACTN</name>
<evidence type="ECO:0000313" key="3">
    <source>
        <dbReference type="Proteomes" id="UP000295805"/>
    </source>
</evidence>
<comment type="caution">
    <text evidence="2">The sequence shown here is derived from an EMBL/GenBank/DDBJ whole genome shotgun (WGS) entry which is preliminary data.</text>
</comment>
<feature type="compositionally biased region" description="Polar residues" evidence="1">
    <location>
        <begin position="1"/>
        <end position="17"/>
    </location>
</feature>
<accession>A0A4R3ZSB8</accession>
<evidence type="ECO:0000313" key="2">
    <source>
        <dbReference type="EMBL" id="TCW23134.1"/>
    </source>
</evidence>
<dbReference type="EMBL" id="SMCX01000015">
    <property type="protein sequence ID" value="TCW23134.1"/>
    <property type="molecule type" value="Genomic_DNA"/>
</dbReference>
<dbReference type="InterPro" id="IPR021425">
    <property type="entry name" value="DUF3072"/>
</dbReference>
<dbReference type="Proteomes" id="UP000295805">
    <property type="component" value="Unassembled WGS sequence"/>
</dbReference>
<evidence type="ECO:0000256" key="1">
    <source>
        <dbReference type="SAM" id="MobiDB-lite"/>
    </source>
</evidence>
<dbReference type="GeneID" id="89531511"/>
<dbReference type="Pfam" id="PF11272">
    <property type="entry name" value="DUF3072"/>
    <property type="match status" value="1"/>
</dbReference>
<dbReference type="RefSeq" id="WP_131886031.1">
    <property type="nucleotide sequence ID" value="NZ_CP143053.1"/>
</dbReference>